<name>A0A4C1VS37_EUMVA</name>
<feature type="region of interest" description="Disordered" evidence="1">
    <location>
        <begin position="56"/>
        <end position="80"/>
    </location>
</feature>
<comment type="caution">
    <text evidence="2">The sequence shown here is derived from an EMBL/GenBank/DDBJ whole genome shotgun (WGS) entry which is preliminary data.</text>
</comment>
<sequence length="107" mass="11747">MTSQSLREKNLRTGNNLLYLELVAAEDVPDVSSFPRVLPTEGASALNARRRTLDCLAPAAPPRRGGSLRAPRHQPPPEKPSMAFCKRRLSWPEVDNSVNSGQVTITI</sequence>
<organism evidence="2 3">
    <name type="scientific">Eumeta variegata</name>
    <name type="common">Bagworm moth</name>
    <name type="synonym">Eumeta japonica</name>
    <dbReference type="NCBI Taxonomy" id="151549"/>
    <lineage>
        <taxon>Eukaryota</taxon>
        <taxon>Metazoa</taxon>
        <taxon>Ecdysozoa</taxon>
        <taxon>Arthropoda</taxon>
        <taxon>Hexapoda</taxon>
        <taxon>Insecta</taxon>
        <taxon>Pterygota</taxon>
        <taxon>Neoptera</taxon>
        <taxon>Endopterygota</taxon>
        <taxon>Lepidoptera</taxon>
        <taxon>Glossata</taxon>
        <taxon>Ditrysia</taxon>
        <taxon>Tineoidea</taxon>
        <taxon>Psychidae</taxon>
        <taxon>Oiketicinae</taxon>
        <taxon>Eumeta</taxon>
    </lineage>
</organism>
<evidence type="ECO:0000256" key="1">
    <source>
        <dbReference type="SAM" id="MobiDB-lite"/>
    </source>
</evidence>
<protein>
    <submittedName>
        <fullName evidence="2">Uncharacterized protein</fullName>
    </submittedName>
</protein>
<evidence type="ECO:0000313" key="3">
    <source>
        <dbReference type="Proteomes" id="UP000299102"/>
    </source>
</evidence>
<dbReference type="AlphaFoldDB" id="A0A4C1VS37"/>
<evidence type="ECO:0000313" key="2">
    <source>
        <dbReference type="EMBL" id="GBP41009.1"/>
    </source>
</evidence>
<reference evidence="2 3" key="1">
    <citation type="journal article" date="2019" name="Commun. Biol.">
        <title>The bagworm genome reveals a unique fibroin gene that provides high tensile strength.</title>
        <authorList>
            <person name="Kono N."/>
            <person name="Nakamura H."/>
            <person name="Ohtoshi R."/>
            <person name="Tomita M."/>
            <person name="Numata K."/>
            <person name="Arakawa K."/>
        </authorList>
    </citation>
    <scope>NUCLEOTIDE SEQUENCE [LARGE SCALE GENOMIC DNA]</scope>
</reference>
<keyword evidence="3" id="KW-1185">Reference proteome</keyword>
<gene>
    <name evidence="2" type="ORF">EVAR_82969_1</name>
</gene>
<proteinExistence type="predicted"/>
<dbReference type="OrthoDB" id="7976202at2759"/>
<dbReference type="Proteomes" id="UP000299102">
    <property type="component" value="Unassembled WGS sequence"/>
</dbReference>
<accession>A0A4C1VS37</accession>
<dbReference type="EMBL" id="BGZK01000391">
    <property type="protein sequence ID" value="GBP41009.1"/>
    <property type="molecule type" value="Genomic_DNA"/>
</dbReference>